<reference evidence="2" key="1">
    <citation type="submission" date="2021-06" db="EMBL/GenBank/DDBJ databases">
        <title>Novel Mycoplasma species detected in California sea lions (Zalophus californianus) from the USA.</title>
        <authorList>
            <person name="Volokhov D.V."/>
            <person name="Furtak V.A."/>
            <person name="Zagorodnyaya T.A."/>
        </authorList>
    </citation>
    <scope>NUCLEOTIDE SEQUENCE [LARGE SCALE GENOMIC DNA]</scope>
    <source>
        <strain evidence="2">CSL 5346</strain>
    </source>
</reference>
<gene>
    <name evidence="2" type="ORF">KQ875_00010</name>
</gene>
<comment type="caution">
    <text evidence="2">The sequence shown here is derived from an EMBL/GenBank/DDBJ whole genome shotgun (WGS) entry which is preliminary data.</text>
</comment>
<dbReference type="PANTHER" id="PTHR33434:SF2">
    <property type="entry name" value="FATTY ACID-BINDING PROTEIN TM_1468"/>
    <property type="match status" value="1"/>
</dbReference>
<proteinExistence type="predicted"/>
<dbReference type="EMBL" id="JAHMHH010000001">
    <property type="protein sequence ID" value="MBU4691985.1"/>
    <property type="molecule type" value="Genomic_DNA"/>
</dbReference>
<evidence type="ECO:0000256" key="1">
    <source>
        <dbReference type="ARBA" id="ARBA00023121"/>
    </source>
</evidence>
<protein>
    <submittedName>
        <fullName evidence="2">DegV family protein</fullName>
    </submittedName>
</protein>
<dbReference type="InterPro" id="IPR003797">
    <property type="entry name" value="DegV"/>
</dbReference>
<evidence type="ECO:0000313" key="3">
    <source>
        <dbReference type="Proteomes" id="UP000718793"/>
    </source>
</evidence>
<dbReference type="PANTHER" id="PTHR33434">
    <property type="entry name" value="DEGV DOMAIN-CONTAINING PROTEIN DR_1986-RELATED"/>
    <property type="match status" value="1"/>
</dbReference>
<dbReference type="InterPro" id="IPR050270">
    <property type="entry name" value="DegV_domain_contain"/>
</dbReference>
<keyword evidence="1" id="KW-0446">Lipid-binding</keyword>
<organism evidence="2 3">
    <name type="scientific">Mycoplasma zalophi</name>
    <dbReference type="NCBI Taxonomy" id="191287"/>
    <lineage>
        <taxon>Bacteria</taxon>
        <taxon>Bacillati</taxon>
        <taxon>Mycoplasmatota</taxon>
        <taxon>Mollicutes</taxon>
        <taxon>Mycoplasmataceae</taxon>
        <taxon>Mycoplasma</taxon>
    </lineage>
</organism>
<keyword evidence="3" id="KW-1185">Reference proteome</keyword>
<evidence type="ECO:0000313" key="2">
    <source>
        <dbReference type="EMBL" id="MBU4691985.1"/>
    </source>
</evidence>
<accession>A0ABS6DNT1</accession>
<dbReference type="RefSeq" id="WP_216488188.1">
    <property type="nucleotide sequence ID" value="NZ_JAHMHH010000001.1"/>
</dbReference>
<dbReference type="NCBIfam" id="TIGR00762">
    <property type="entry name" value="DegV"/>
    <property type="match status" value="1"/>
</dbReference>
<name>A0ABS6DNT1_9MOLU</name>
<sequence length="288" mass="32208">MKIAIVVDSSCGLTKQQAEEKGWYFLPIQIDIDNKIFKDGVDVTSESIFDHIEKNSRVLTSSTFLGETINLIDELKKEYEKIIIYPISKELSSQYQTLKMAFMGDEKVYVIPSQKISLPIIMELSLFEAKLKANQKYEEALKVFGHSDNTIHLIPENGEALVRGGRLTPAAASVAKLLKIVPIIEFKNGELIKYGKGRVFDKTIVKLAKEIHSCDSSKTLILINANNQNIDKIAHDIINNLEINELYISNMPPTISVHAGNGAIALLYAKITPTELNALENYITKITK</sequence>
<dbReference type="Proteomes" id="UP000718793">
    <property type="component" value="Unassembled WGS sequence"/>
</dbReference>
<dbReference type="Pfam" id="PF02645">
    <property type="entry name" value="DegV"/>
    <property type="match status" value="1"/>
</dbReference>
<dbReference type="PROSITE" id="PS51482">
    <property type="entry name" value="DEGV"/>
    <property type="match status" value="1"/>
</dbReference>